<dbReference type="RefSeq" id="WP_379905552.1">
    <property type="nucleotide sequence ID" value="NZ_JBHRTR010000045.1"/>
</dbReference>
<dbReference type="Pfam" id="PF02661">
    <property type="entry name" value="Fic"/>
    <property type="match status" value="1"/>
</dbReference>
<feature type="domain" description="Fido" evidence="10">
    <location>
        <begin position="46"/>
        <end position="188"/>
    </location>
</feature>
<dbReference type="PANTHER" id="PTHR39560:SF1">
    <property type="entry name" value="PROTEIN ADENYLYLTRANSFERASE FIC-RELATED"/>
    <property type="match status" value="1"/>
</dbReference>
<evidence type="ECO:0000256" key="8">
    <source>
        <dbReference type="SAM" id="Coils"/>
    </source>
</evidence>
<comment type="catalytic activity">
    <reaction evidence="6">
        <text>L-threonyl-[protein] + ATP = 3-O-(5'-adenylyl)-L-threonyl-[protein] + diphosphate</text>
        <dbReference type="Rhea" id="RHEA:54292"/>
        <dbReference type="Rhea" id="RHEA-COMP:11060"/>
        <dbReference type="Rhea" id="RHEA-COMP:13847"/>
        <dbReference type="ChEBI" id="CHEBI:30013"/>
        <dbReference type="ChEBI" id="CHEBI:30616"/>
        <dbReference type="ChEBI" id="CHEBI:33019"/>
        <dbReference type="ChEBI" id="CHEBI:138113"/>
        <dbReference type="EC" id="2.7.7.108"/>
    </reaction>
</comment>
<dbReference type="EC" id="2.7.7.108" evidence="5"/>
<evidence type="ECO:0000313" key="12">
    <source>
        <dbReference type="Proteomes" id="UP001595528"/>
    </source>
</evidence>
<feature type="coiled-coil region" evidence="8">
    <location>
        <begin position="335"/>
        <end position="362"/>
    </location>
</feature>
<feature type="region of interest" description="Disordered" evidence="9">
    <location>
        <begin position="637"/>
        <end position="661"/>
    </location>
</feature>
<dbReference type="SUPFAM" id="SSF140931">
    <property type="entry name" value="Fic-like"/>
    <property type="match status" value="1"/>
</dbReference>
<sequence>MADDPYLYAGTSVLKNKFGLRDADELHRRETIATSLRLTELPVVPLTPAGLKKLHRHIFQDVYDWAGKPRTISMFKPAPEGDVHYRPPAEIDNGLKRVFAYIDNGKALKGLDRDAFADKAADVLHEVYAIHPFREGNTRTSQALLWRMGQEAGYEIRPEGNDPRAWRAAFISGRLSGDERPLRDLVRTALDQGQPAPARSRRSLTVAPAGRPAASATGAVTDALAGMRLVQARRKDLDAAEAAHGRLTGELDRLRSNVQAGEAAAGQVRAGFDRLYAGPEALVKFNAAAAAEGPDRALQTLRDRPQRFGKIAAAFRDEATRAPVVAEIAAALPTAIQARADARRSDKELQRLEQDLNRTGQARQVAAHQLGTAEATNPRQALIEAWAALPRTARGEFGRSERDLIRAALQEARDERRAARAKAIRPNKEIGGRRAEPSQKPGPGVSGALQQLTDALDAVAAHRAATAQHEEIYKGLAAAREAQAAIDGKAEIARSQLRDVERRLPRIFRDPDKARDTLLSHLDANGPHETAELLKSRPASFGQLQGGSVIGSGDRRRAQELAAKVAEDLPVLAAARAESSTAEQDRPRRATAIAEQQSRLERHQVPDRPTRASILALAEATSPTERRTLQPQARQLLATELRSARQAARTPDRGRGRGMER</sequence>
<evidence type="ECO:0000256" key="3">
    <source>
        <dbReference type="ARBA" id="ARBA00022741"/>
    </source>
</evidence>
<evidence type="ECO:0000313" key="11">
    <source>
        <dbReference type="EMBL" id="MFC3230405.1"/>
    </source>
</evidence>
<dbReference type="Proteomes" id="UP001595528">
    <property type="component" value="Unassembled WGS sequence"/>
</dbReference>
<evidence type="ECO:0000256" key="7">
    <source>
        <dbReference type="ARBA" id="ARBA00048696"/>
    </source>
</evidence>
<keyword evidence="12" id="KW-1185">Reference proteome</keyword>
<dbReference type="InterPro" id="IPR003812">
    <property type="entry name" value="Fido"/>
</dbReference>
<keyword evidence="4" id="KW-0067">ATP-binding</keyword>
<accession>A0ABV7L771</accession>
<dbReference type="InterPro" id="IPR036597">
    <property type="entry name" value="Fido-like_dom_sf"/>
</dbReference>
<dbReference type="EMBL" id="JBHRTR010000045">
    <property type="protein sequence ID" value="MFC3230405.1"/>
    <property type="molecule type" value="Genomic_DNA"/>
</dbReference>
<evidence type="ECO:0000256" key="1">
    <source>
        <dbReference type="ARBA" id="ARBA00022679"/>
    </source>
</evidence>
<name>A0ABV7L771_9PROT</name>
<evidence type="ECO:0000256" key="2">
    <source>
        <dbReference type="ARBA" id="ARBA00022695"/>
    </source>
</evidence>
<evidence type="ECO:0000256" key="9">
    <source>
        <dbReference type="SAM" id="MobiDB-lite"/>
    </source>
</evidence>
<feature type="region of interest" description="Disordered" evidence="9">
    <location>
        <begin position="191"/>
        <end position="210"/>
    </location>
</feature>
<evidence type="ECO:0000256" key="6">
    <source>
        <dbReference type="ARBA" id="ARBA00047939"/>
    </source>
</evidence>
<evidence type="ECO:0000259" key="10">
    <source>
        <dbReference type="PROSITE" id="PS51459"/>
    </source>
</evidence>
<feature type="compositionally biased region" description="Basic and acidic residues" evidence="9">
    <location>
        <begin position="650"/>
        <end position="661"/>
    </location>
</feature>
<dbReference type="PANTHER" id="PTHR39560">
    <property type="entry name" value="PROTEIN ADENYLYLTRANSFERASE FIC-RELATED"/>
    <property type="match status" value="1"/>
</dbReference>
<evidence type="ECO:0000256" key="4">
    <source>
        <dbReference type="ARBA" id="ARBA00022840"/>
    </source>
</evidence>
<feature type="compositionally biased region" description="Basic and acidic residues" evidence="9">
    <location>
        <begin position="598"/>
        <end position="610"/>
    </location>
</feature>
<proteinExistence type="predicted"/>
<comment type="caution">
    <text evidence="11">The sequence shown here is derived from an EMBL/GenBank/DDBJ whole genome shotgun (WGS) entry which is preliminary data.</text>
</comment>
<evidence type="ECO:0000256" key="5">
    <source>
        <dbReference type="ARBA" id="ARBA00034531"/>
    </source>
</evidence>
<feature type="compositionally biased region" description="Basic and acidic residues" evidence="9">
    <location>
        <begin position="426"/>
        <end position="437"/>
    </location>
</feature>
<reference evidence="12" key="1">
    <citation type="journal article" date="2019" name="Int. J. Syst. Evol. Microbiol.">
        <title>The Global Catalogue of Microorganisms (GCM) 10K type strain sequencing project: providing services to taxonomists for standard genome sequencing and annotation.</title>
        <authorList>
            <consortium name="The Broad Institute Genomics Platform"/>
            <consortium name="The Broad Institute Genome Sequencing Center for Infectious Disease"/>
            <person name="Wu L."/>
            <person name="Ma J."/>
        </authorList>
    </citation>
    <scope>NUCLEOTIDE SEQUENCE [LARGE SCALE GENOMIC DNA]</scope>
    <source>
        <strain evidence="12">KCTC 42964</strain>
    </source>
</reference>
<keyword evidence="1" id="KW-0808">Transferase</keyword>
<organism evidence="11 12">
    <name type="scientific">Marinibaculum pumilum</name>
    <dbReference type="NCBI Taxonomy" id="1766165"/>
    <lineage>
        <taxon>Bacteria</taxon>
        <taxon>Pseudomonadati</taxon>
        <taxon>Pseudomonadota</taxon>
        <taxon>Alphaproteobacteria</taxon>
        <taxon>Rhodospirillales</taxon>
        <taxon>Rhodospirillaceae</taxon>
        <taxon>Marinibaculum</taxon>
    </lineage>
</organism>
<protein>
    <recommendedName>
        <fullName evidence="5">protein adenylyltransferase</fullName>
        <ecNumber evidence="5">2.7.7.108</ecNumber>
    </recommendedName>
</protein>
<dbReference type="Gene3D" id="1.10.3290.10">
    <property type="entry name" value="Fido-like domain"/>
    <property type="match status" value="1"/>
</dbReference>
<feature type="region of interest" description="Disordered" evidence="9">
    <location>
        <begin position="577"/>
        <end position="611"/>
    </location>
</feature>
<dbReference type="PROSITE" id="PS51459">
    <property type="entry name" value="FIDO"/>
    <property type="match status" value="1"/>
</dbReference>
<gene>
    <name evidence="11" type="ORF">ACFOGJ_24360</name>
</gene>
<keyword evidence="3" id="KW-0547">Nucleotide-binding</keyword>
<keyword evidence="2" id="KW-0548">Nucleotidyltransferase</keyword>
<feature type="region of interest" description="Disordered" evidence="9">
    <location>
        <begin position="417"/>
        <end position="446"/>
    </location>
</feature>
<keyword evidence="8" id="KW-0175">Coiled coil</keyword>
<comment type="catalytic activity">
    <reaction evidence="7">
        <text>L-tyrosyl-[protein] + ATP = O-(5'-adenylyl)-L-tyrosyl-[protein] + diphosphate</text>
        <dbReference type="Rhea" id="RHEA:54288"/>
        <dbReference type="Rhea" id="RHEA-COMP:10136"/>
        <dbReference type="Rhea" id="RHEA-COMP:13846"/>
        <dbReference type="ChEBI" id="CHEBI:30616"/>
        <dbReference type="ChEBI" id="CHEBI:33019"/>
        <dbReference type="ChEBI" id="CHEBI:46858"/>
        <dbReference type="ChEBI" id="CHEBI:83624"/>
        <dbReference type="EC" id="2.7.7.108"/>
    </reaction>
</comment>